<dbReference type="GO" id="GO:0003779">
    <property type="term" value="F:actin binding"/>
    <property type="evidence" value="ECO:0007669"/>
    <property type="project" value="UniProtKB-KW"/>
</dbReference>
<dbReference type="Gene3D" id="1.20.58.60">
    <property type="match status" value="1"/>
</dbReference>
<keyword evidence="2" id="KW-0106">Calcium</keyword>
<dbReference type="Pfam" id="PF00435">
    <property type="entry name" value="Spectrin"/>
    <property type="match status" value="1"/>
</dbReference>
<reference evidence="5 6" key="1">
    <citation type="submission" date="2018-11" db="EMBL/GenBank/DDBJ databases">
        <authorList>
            <consortium name="Pathogen Informatics"/>
        </authorList>
    </citation>
    <scope>NUCLEOTIDE SEQUENCE [LARGE SCALE GENOMIC DNA]</scope>
</reference>
<evidence type="ECO:0000259" key="4">
    <source>
        <dbReference type="PROSITE" id="PS50222"/>
    </source>
</evidence>
<dbReference type="PROSITE" id="PS50222">
    <property type="entry name" value="EF_HAND_2"/>
    <property type="match status" value="2"/>
</dbReference>
<dbReference type="InterPro" id="IPR014837">
    <property type="entry name" value="EF-hand_Ca_insen"/>
</dbReference>
<dbReference type="AlphaFoldDB" id="A0A3P6SRG8"/>
<organism evidence="5 6">
    <name type="scientific">Anisakis simplex</name>
    <name type="common">Herring worm</name>
    <dbReference type="NCBI Taxonomy" id="6269"/>
    <lineage>
        <taxon>Eukaryota</taxon>
        <taxon>Metazoa</taxon>
        <taxon>Ecdysozoa</taxon>
        <taxon>Nematoda</taxon>
        <taxon>Chromadorea</taxon>
        <taxon>Rhabditida</taxon>
        <taxon>Spirurina</taxon>
        <taxon>Ascaridomorpha</taxon>
        <taxon>Ascaridoidea</taxon>
        <taxon>Anisakidae</taxon>
        <taxon>Anisakis</taxon>
        <taxon>Anisakis simplex complex</taxon>
    </lineage>
</organism>
<dbReference type="SMART" id="SM01184">
    <property type="entry name" value="efhand_Ca_insen"/>
    <property type="match status" value="1"/>
</dbReference>
<dbReference type="Gene3D" id="1.10.238.10">
    <property type="entry name" value="EF-hand"/>
    <property type="match status" value="2"/>
</dbReference>
<dbReference type="SUPFAM" id="SSF46966">
    <property type="entry name" value="Spectrin repeat"/>
    <property type="match status" value="1"/>
</dbReference>
<dbReference type="FunFam" id="1.10.238.10:FF:000004">
    <property type="entry name" value="Actinin alpha 1"/>
    <property type="match status" value="1"/>
</dbReference>
<gene>
    <name evidence="5" type="ORF">ASIM_LOCUS16398</name>
</gene>
<dbReference type="Pfam" id="PF08726">
    <property type="entry name" value="EFhand_Ca_insen"/>
    <property type="match status" value="1"/>
</dbReference>
<keyword evidence="3" id="KW-0009">Actin-binding</keyword>
<dbReference type="InterPro" id="IPR011992">
    <property type="entry name" value="EF-hand-dom_pair"/>
</dbReference>
<accession>A0A3P6SRG8</accession>
<feature type="domain" description="EF-hand" evidence="4">
    <location>
        <begin position="116"/>
        <end position="150"/>
    </location>
</feature>
<keyword evidence="6" id="KW-1185">Reference proteome</keyword>
<evidence type="ECO:0000313" key="5">
    <source>
        <dbReference type="EMBL" id="VDK57684.1"/>
    </source>
</evidence>
<dbReference type="PANTHER" id="PTHR11915">
    <property type="entry name" value="SPECTRIN/FILAMIN RELATED CYTOSKELETAL PROTEIN"/>
    <property type="match status" value="1"/>
</dbReference>
<evidence type="ECO:0000256" key="3">
    <source>
        <dbReference type="ARBA" id="ARBA00023203"/>
    </source>
</evidence>
<dbReference type="CDD" id="cd00051">
    <property type="entry name" value="EFh"/>
    <property type="match status" value="1"/>
</dbReference>
<dbReference type="EMBL" id="UYRR01033059">
    <property type="protein sequence ID" value="VDK57684.1"/>
    <property type="molecule type" value="Genomic_DNA"/>
</dbReference>
<dbReference type="GO" id="GO:0005509">
    <property type="term" value="F:calcium ion binding"/>
    <property type="evidence" value="ECO:0007669"/>
    <property type="project" value="InterPro"/>
</dbReference>
<evidence type="ECO:0000256" key="2">
    <source>
        <dbReference type="ARBA" id="ARBA00022837"/>
    </source>
</evidence>
<dbReference type="Proteomes" id="UP000267096">
    <property type="component" value="Unassembled WGS sequence"/>
</dbReference>
<keyword evidence="1" id="KW-0677">Repeat</keyword>
<dbReference type="SUPFAM" id="SSF47473">
    <property type="entry name" value="EF-hand"/>
    <property type="match status" value="2"/>
</dbReference>
<feature type="domain" description="EF-hand" evidence="4">
    <location>
        <begin position="172"/>
        <end position="207"/>
    </location>
</feature>
<dbReference type="OrthoDB" id="10017054at2759"/>
<evidence type="ECO:0000313" key="6">
    <source>
        <dbReference type="Proteomes" id="UP000267096"/>
    </source>
</evidence>
<protein>
    <recommendedName>
        <fullName evidence="4">EF-hand domain-containing protein</fullName>
    </recommendedName>
</protein>
<name>A0A3P6SRG8_ANISI</name>
<sequence length="287" mass="33077">MRQVFAEKANTVGPWLERQLESVLSIGMGGRGSLENAITQLKNIQQQTYSYKPNLDELEKINQEMQENFVFENRAARYSMESLRVGWESLLTQINRTINECENQILMRDSKGITEDQLNEYRASFNHFDKDRQGLDSEQLKSCLISIGYNIRPGREALRARNLIEIMIGYLKGDQDMNRILSIVDPNRMGRVPFDAFLDFMTHETADADTVEQMIDSFRVLSAGKVFRLRFVTLCASLPYITADELRRELPPDQAEYCVQRMSSYRETGAPSGSYDYVSFSRSLYGH</sequence>
<dbReference type="InterPro" id="IPR002048">
    <property type="entry name" value="EF_hand_dom"/>
</dbReference>
<dbReference type="InterPro" id="IPR002017">
    <property type="entry name" value="Spectrin_repeat"/>
</dbReference>
<proteinExistence type="predicted"/>
<evidence type="ECO:0000256" key="1">
    <source>
        <dbReference type="ARBA" id="ARBA00022737"/>
    </source>
</evidence>